<dbReference type="InterPro" id="IPR005467">
    <property type="entry name" value="His_kinase_dom"/>
</dbReference>
<keyword evidence="9" id="KW-1185">Reference proteome</keyword>
<evidence type="ECO:0000259" key="6">
    <source>
        <dbReference type="PROSITE" id="PS50109"/>
    </source>
</evidence>
<protein>
    <recommendedName>
        <fullName evidence="2">histidine kinase</fullName>
        <ecNumber evidence="2">2.7.13.3</ecNumber>
    </recommendedName>
</protein>
<evidence type="ECO:0000256" key="1">
    <source>
        <dbReference type="ARBA" id="ARBA00000085"/>
    </source>
</evidence>
<dbReference type="EC" id="2.7.13.3" evidence="2"/>
<feature type="domain" description="Response regulatory" evidence="7">
    <location>
        <begin position="5"/>
        <end position="129"/>
    </location>
</feature>
<dbReference type="CDD" id="cd17574">
    <property type="entry name" value="REC_OmpR"/>
    <property type="match status" value="1"/>
</dbReference>
<keyword evidence="3 4" id="KW-0597">Phosphoprotein</keyword>
<dbReference type="InterPro" id="IPR036890">
    <property type="entry name" value="HATPase_C_sf"/>
</dbReference>
<evidence type="ECO:0000259" key="7">
    <source>
        <dbReference type="PROSITE" id="PS50110"/>
    </source>
</evidence>
<dbReference type="SMART" id="SM00448">
    <property type="entry name" value="REC"/>
    <property type="match status" value="2"/>
</dbReference>
<dbReference type="GO" id="GO:0000155">
    <property type="term" value="F:phosphorelay sensor kinase activity"/>
    <property type="evidence" value="ECO:0007669"/>
    <property type="project" value="TreeGrafter"/>
</dbReference>
<feature type="domain" description="Response regulatory" evidence="7">
    <location>
        <begin position="139"/>
        <end position="257"/>
    </location>
</feature>
<dbReference type="InterPro" id="IPR003594">
    <property type="entry name" value="HATPase_dom"/>
</dbReference>
<name>A0A8J7QIU2_9BACT</name>
<feature type="coiled-coil region" evidence="5">
    <location>
        <begin position="365"/>
        <end position="392"/>
    </location>
</feature>
<feature type="modified residue" description="4-aspartylphosphate" evidence="4">
    <location>
        <position position="54"/>
    </location>
</feature>
<organism evidence="8 9">
    <name type="scientific">Acanthopleuribacter pedis</name>
    <dbReference type="NCBI Taxonomy" id="442870"/>
    <lineage>
        <taxon>Bacteria</taxon>
        <taxon>Pseudomonadati</taxon>
        <taxon>Acidobacteriota</taxon>
        <taxon>Holophagae</taxon>
        <taxon>Acanthopleuribacterales</taxon>
        <taxon>Acanthopleuribacteraceae</taxon>
        <taxon>Acanthopleuribacter</taxon>
    </lineage>
</organism>
<dbReference type="InterPro" id="IPR001789">
    <property type="entry name" value="Sig_transdc_resp-reg_receiver"/>
</dbReference>
<dbReference type="RefSeq" id="WP_207858806.1">
    <property type="nucleotide sequence ID" value="NZ_JAFREP010000008.1"/>
</dbReference>
<sequence length="554" mass="62064">MKPMKVLIVDDERVSRAMFKRELQKGGYETLEASDGFQALHLIHNHQIDLVTLDIDMPDMDGYQVCSWLRGEQFNQQIHEQEKNYLPIIFITSDDSKESRLKGFRAGATDFILKGFKPGELLATVNRFLRPGNALEGLTALLVDDSQLVRELVTKMLLEQSMDVITANDGKEGYEVLARESDRIDMVITDLEMPIMNGDVFCRKIRSELNLKELPVIFLTAVPDRRVLIDLFKAGANDYLVKPFVKEELIARLRVMREMYATLAREVSERRQAEIRLAQQRELVQARETEIKKGKNANTVLHNVNNVINSISVSVAQLEGLLTSSRLPQLLLGLELIEQNKDSLAEFFTESPKGKRLPMYFHAAGEQIRDERRQLVEEVEELRKKLNLTRDVVIAQQNQNTLKQRRQEVPLVQLMDQALAVVQPILADHDVAVAWGTRDNTAVLVDPISLVHVLVNLLKNGVEAMQETAAPAFKLSVATHGESQVIATIKDNGPGIPSAAMDTIFEEGFTTKPDGHGVGLAFCAQTVAKLSGRLWAENHGQGAAFHLALPKAQA</sequence>
<dbReference type="Proteomes" id="UP000664417">
    <property type="component" value="Unassembled WGS sequence"/>
</dbReference>
<gene>
    <name evidence="8" type="ORF">J3U88_11000</name>
</gene>
<dbReference type="Gene3D" id="3.30.565.10">
    <property type="entry name" value="Histidine kinase-like ATPase, C-terminal domain"/>
    <property type="match status" value="1"/>
</dbReference>
<dbReference type="Pfam" id="PF02518">
    <property type="entry name" value="HATPase_c"/>
    <property type="match status" value="1"/>
</dbReference>
<dbReference type="PROSITE" id="PS50109">
    <property type="entry name" value="HIS_KIN"/>
    <property type="match status" value="1"/>
</dbReference>
<dbReference type="Pfam" id="PF00072">
    <property type="entry name" value="Response_reg"/>
    <property type="match status" value="2"/>
</dbReference>
<dbReference type="PANTHER" id="PTHR43547">
    <property type="entry name" value="TWO-COMPONENT HISTIDINE KINASE"/>
    <property type="match status" value="1"/>
</dbReference>
<dbReference type="InterPro" id="IPR004358">
    <property type="entry name" value="Sig_transdc_His_kin-like_C"/>
</dbReference>
<dbReference type="AlphaFoldDB" id="A0A8J7QIU2"/>
<evidence type="ECO:0000256" key="5">
    <source>
        <dbReference type="SAM" id="Coils"/>
    </source>
</evidence>
<dbReference type="EMBL" id="JAFREP010000008">
    <property type="protein sequence ID" value="MBO1318985.1"/>
    <property type="molecule type" value="Genomic_DNA"/>
</dbReference>
<evidence type="ECO:0000256" key="4">
    <source>
        <dbReference type="PROSITE-ProRule" id="PRU00169"/>
    </source>
</evidence>
<dbReference type="PANTHER" id="PTHR43547:SF2">
    <property type="entry name" value="HYBRID SIGNAL TRANSDUCTION HISTIDINE KINASE C"/>
    <property type="match status" value="1"/>
</dbReference>
<dbReference type="PRINTS" id="PR00344">
    <property type="entry name" value="BCTRLSENSOR"/>
</dbReference>
<evidence type="ECO:0000313" key="9">
    <source>
        <dbReference type="Proteomes" id="UP000664417"/>
    </source>
</evidence>
<dbReference type="SUPFAM" id="SSF55874">
    <property type="entry name" value="ATPase domain of HSP90 chaperone/DNA topoisomerase II/histidine kinase"/>
    <property type="match status" value="1"/>
</dbReference>
<evidence type="ECO:0000256" key="3">
    <source>
        <dbReference type="ARBA" id="ARBA00022553"/>
    </source>
</evidence>
<evidence type="ECO:0000313" key="8">
    <source>
        <dbReference type="EMBL" id="MBO1318985.1"/>
    </source>
</evidence>
<accession>A0A8J7QIU2</accession>
<dbReference type="InterPro" id="IPR011006">
    <property type="entry name" value="CheY-like_superfamily"/>
</dbReference>
<comment type="catalytic activity">
    <reaction evidence="1">
        <text>ATP + protein L-histidine = ADP + protein N-phospho-L-histidine.</text>
        <dbReference type="EC" id="2.7.13.3"/>
    </reaction>
</comment>
<feature type="modified residue" description="4-aspartylphosphate" evidence="4">
    <location>
        <position position="190"/>
    </location>
</feature>
<evidence type="ECO:0000256" key="2">
    <source>
        <dbReference type="ARBA" id="ARBA00012438"/>
    </source>
</evidence>
<comment type="caution">
    <text evidence="8">The sequence shown here is derived from an EMBL/GenBank/DDBJ whole genome shotgun (WGS) entry which is preliminary data.</text>
</comment>
<feature type="domain" description="Histidine kinase" evidence="6">
    <location>
        <begin position="368"/>
        <end position="553"/>
    </location>
</feature>
<dbReference type="SUPFAM" id="SSF52172">
    <property type="entry name" value="CheY-like"/>
    <property type="match status" value="2"/>
</dbReference>
<dbReference type="SMART" id="SM00387">
    <property type="entry name" value="HATPase_c"/>
    <property type="match status" value="1"/>
</dbReference>
<dbReference type="PROSITE" id="PS50110">
    <property type="entry name" value="RESPONSE_REGULATORY"/>
    <property type="match status" value="2"/>
</dbReference>
<dbReference type="Gene3D" id="3.40.50.2300">
    <property type="match status" value="2"/>
</dbReference>
<keyword evidence="5" id="KW-0175">Coiled coil</keyword>
<proteinExistence type="predicted"/>
<reference evidence="8" key="1">
    <citation type="submission" date="2021-03" db="EMBL/GenBank/DDBJ databases">
        <authorList>
            <person name="Wang G."/>
        </authorList>
    </citation>
    <scope>NUCLEOTIDE SEQUENCE</scope>
    <source>
        <strain evidence="8">KCTC 12899</strain>
    </source>
</reference>
<feature type="coiled-coil region" evidence="5">
    <location>
        <begin position="246"/>
        <end position="290"/>
    </location>
</feature>